<feature type="transmembrane region" description="Helical" evidence="18">
    <location>
        <begin position="1093"/>
        <end position="1116"/>
    </location>
</feature>
<dbReference type="SUPFAM" id="SSF103473">
    <property type="entry name" value="MFS general substrate transporter"/>
    <property type="match status" value="1"/>
</dbReference>
<feature type="transmembrane region" description="Helical" evidence="18">
    <location>
        <begin position="1010"/>
        <end position="1029"/>
    </location>
</feature>
<evidence type="ECO:0000256" key="3">
    <source>
        <dbReference type="ARBA" id="ARBA00004141"/>
    </source>
</evidence>
<dbReference type="Gene3D" id="3.60.120.10">
    <property type="entry name" value="Anthranilate synthase"/>
    <property type="match status" value="1"/>
</dbReference>
<evidence type="ECO:0000256" key="7">
    <source>
        <dbReference type="ARBA" id="ARBA00022528"/>
    </source>
</evidence>
<comment type="subcellular location">
    <subcellularLocation>
        <location evidence="3">Membrane</location>
        <topology evidence="3">Multi-pass membrane protein</topology>
    </subcellularLocation>
    <subcellularLocation>
        <location evidence="4">Plastid</location>
        <location evidence="4">Chloroplast</location>
    </subcellularLocation>
</comment>
<proteinExistence type="inferred from homology"/>
<evidence type="ECO:0000256" key="13">
    <source>
        <dbReference type="ARBA" id="ARBA00022989"/>
    </source>
</evidence>
<organism evidence="20">
    <name type="scientific">Brassica napus</name>
    <name type="common">Rape</name>
    <dbReference type="NCBI Taxonomy" id="3708"/>
    <lineage>
        <taxon>Eukaryota</taxon>
        <taxon>Viridiplantae</taxon>
        <taxon>Streptophyta</taxon>
        <taxon>Embryophyta</taxon>
        <taxon>Tracheophyta</taxon>
        <taxon>Spermatophyta</taxon>
        <taxon>Magnoliopsida</taxon>
        <taxon>eudicotyledons</taxon>
        <taxon>Gunneridae</taxon>
        <taxon>Pentapetalae</taxon>
        <taxon>rosids</taxon>
        <taxon>malvids</taxon>
        <taxon>Brassicales</taxon>
        <taxon>Brassicaceae</taxon>
        <taxon>Brassiceae</taxon>
        <taxon>Brassica</taxon>
    </lineage>
</organism>
<feature type="transmembrane region" description="Helical" evidence="18">
    <location>
        <begin position="733"/>
        <end position="754"/>
    </location>
</feature>
<dbReference type="GO" id="GO:0008909">
    <property type="term" value="F:isochorismate synthase activity"/>
    <property type="evidence" value="ECO:0007669"/>
    <property type="project" value="UniProtKB-EC"/>
</dbReference>
<name>A0A817ALR6_BRANA</name>
<keyword evidence="14 18" id="KW-0472">Membrane</keyword>
<dbReference type="InterPro" id="IPR015890">
    <property type="entry name" value="Chorismate_C"/>
</dbReference>
<evidence type="ECO:0000256" key="6">
    <source>
        <dbReference type="ARBA" id="ARBA00012824"/>
    </source>
</evidence>
<evidence type="ECO:0000313" key="20">
    <source>
        <dbReference type="EMBL" id="CAF2257380.1"/>
    </source>
</evidence>
<dbReference type="InterPro" id="IPR005801">
    <property type="entry name" value="ADC_synthase"/>
</dbReference>
<dbReference type="CDD" id="cd17416">
    <property type="entry name" value="MFS_NPF1_2"/>
    <property type="match status" value="1"/>
</dbReference>
<keyword evidence="13 18" id="KW-1133">Transmembrane helix</keyword>
<dbReference type="PANTHER" id="PTHR47253">
    <property type="match status" value="1"/>
</dbReference>
<comment type="cofactor">
    <cofactor evidence="2">
        <name>Mg(2+)</name>
        <dbReference type="ChEBI" id="CHEBI:18420"/>
    </cofactor>
</comment>
<evidence type="ECO:0000256" key="15">
    <source>
        <dbReference type="ARBA" id="ARBA00023235"/>
    </source>
</evidence>
<evidence type="ECO:0000256" key="16">
    <source>
        <dbReference type="ARBA" id="ARBA00059718"/>
    </source>
</evidence>
<dbReference type="GO" id="GO:0009507">
    <property type="term" value="C:chloroplast"/>
    <property type="evidence" value="ECO:0007669"/>
    <property type="project" value="UniProtKB-SubCell"/>
</dbReference>
<feature type="transmembrane region" description="Helical" evidence="18">
    <location>
        <begin position="617"/>
        <end position="635"/>
    </location>
</feature>
<feature type="transmembrane region" description="Helical" evidence="18">
    <location>
        <begin position="647"/>
        <end position="665"/>
    </location>
</feature>
<keyword evidence="12" id="KW-0809">Transit peptide</keyword>
<keyword evidence="9 18" id="KW-0812">Transmembrane</keyword>
<dbReference type="Proteomes" id="UP001295469">
    <property type="component" value="Chromosome A08"/>
</dbReference>
<evidence type="ECO:0000256" key="17">
    <source>
        <dbReference type="ARBA" id="ARBA00060533"/>
    </source>
</evidence>
<feature type="transmembrane region" description="Helical" evidence="18">
    <location>
        <begin position="919"/>
        <end position="941"/>
    </location>
</feature>
<gene>
    <name evidence="20" type="ORF">DARMORV10_A08P30110.1</name>
</gene>
<feature type="domain" description="Chorismate-utilising enzyme C-terminal" evidence="19">
    <location>
        <begin position="296"/>
        <end position="551"/>
    </location>
</feature>
<feature type="transmembrane region" description="Helical" evidence="18">
    <location>
        <begin position="879"/>
        <end position="899"/>
    </location>
</feature>
<accession>A0A817ALR6</accession>
<dbReference type="InterPro" id="IPR000109">
    <property type="entry name" value="POT_fam"/>
</dbReference>
<evidence type="ECO:0000256" key="10">
    <source>
        <dbReference type="ARBA" id="ARBA00022821"/>
    </source>
</evidence>
<dbReference type="PANTHER" id="PTHR47253:SF4">
    <property type="entry name" value="ISOCHORISMATE SYNTHASE 2, CHLOROPLASTIC"/>
    <property type="match status" value="1"/>
</dbReference>
<keyword evidence="15" id="KW-0413">Isomerase</keyword>
<feature type="transmembrane region" description="Helical" evidence="18">
    <location>
        <begin position="685"/>
        <end position="706"/>
    </location>
</feature>
<keyword evidence="10" id="KW-0611">Plant defense</keyword>
<evidence type="ECO:0000256" key="2">
    <source>
        <dbReference type="ARBA" id="ARBA00001946"/>
    </source>
</evidence>
<dbReference type="GO" id="GO:0016020">
    <property type="term" value="C:membrane"/>
    <property type="evidence" value="ECO:0007669"/>
    <property type="project" value="UniProtKB-SubCell"/>
</dbReference>
<dbReference type="Pfam" id="PF00425">
    <property type="entry name" value="Chorismate_bind"/>
    <property type="match status" value="1"/>
</dbReference>
<dbReference type="InterPro" id="IPR044250">
    <property type="entry name" value="MenF-like"/>
</dbReference>
<comment type="catalytic activity">
    <reaction evidence="1">
        <text>chorismate = isochorismate</text>
        <dbReference type="Rhea" id="RHEA:18985"/>
        <dbReference type="ChEBI" id="CHEBI:29748"/>
        <dbReference type="ChEBI" id="CHEBI:29780"/>
        <dbReference type="EC" id="5.4.4.2"/>
    </reaction>
</comment>
<dbReference type="EC" id="5.4.4.2" evidence="6"/>
<keyword evidence="11" id="KW-0460">Magnesium</keyword>
<dbReference type="InterPro" id="IPR004561">
    <property type="entry name" value="IsoChor_synthase"/>
</dbReference>
<evidence type="ECO:0000256" key="14">
    <source>
        <dbReference type="ARBA" id="ARBA00023136"/>
    </source>
</evidence>
<keyword evidence="8" id="KW-0934">Plastid</keyword>
<comment type="pathway">
    <text evidence="17">Siderophore biosynthesis; salicylate biosynthesis.</text>
</comment>
<feature type="transmembrane region" description="Helical" evidence="18">
    <location>
        <begin position="1050"/>
        <end position="1073"/>
    </location>
</feature>
<dbReference type="GO" id="GO:0042372">
    <property type="term" value="P:phylloquinone biosynthetic process"/>
    <property type="evidence" value="ECO:0007669"/>
    <property type="project" value="UniProtKB-ARBA"/>
</dbReference>
<evidence type="ECO:0000256" key="8">
    <source>
        <dbReference type="ARBA" id="ARBA00022640"/>
    </source>
</evidence>
<dbReference type="AlphaFoldDB" id="A0A817ALR6"/>
<dbReference type="SUPFAM" id="SSF56322">
    <property type="entry name" value="ADC synthase"/>
    <property type="match status" value="1"/>
</dbReference>
<evidence type="ECO:0000256" key="5">
    <source>
        <dbReference type="ARBA" id="ARBA00005297"/>
    </source>
</evidence>
<dbReference type="EMBL" id="HG994362">
    <property type="protein sequence ID" value="CAF2257380.1"/>
    <property type="molecule type" value="Genomic_DNA"/>
</dbReference>
<feature type="transmembrane region" description="Helical" evidence="18">
    <location>
        <begin position="760"/>
        <end position="781"/>
    </location>
</feature>
<reference evidence="20" key="1">
    <citation type="submission" date="2021-01" db="EMBL/GenBank/DDBJ databases">
        <authorList>
            <consortium name="Genoscope - CEA"/>
            <person name="William W."/>
        </authorList>
    </citation>
    <scope>NUCLEOTIDE SEQUENCE</scope>
</reference>
<sequence length="1140" mass="125948">MASLQFSSYLLGTNHKNITPFRSSKATVQPHPPNRVPRKVFFFCVTQRPLLCSLTMNGCEASHKAPLGTVETRSLSTVTSLAAATEGLISAVSNLKSEPPPFSSGIVRLQVPVDQQIGALDWLHAQNDALPRSFFSRRSDSGRPELLQDLASENMNGICDANPVSVAGLGSAVFFRDHDPFSHDHWRSIRRFLSPNSPLIRAYGGLRFDPNGKAGVEWEQFGSFYFTVPQVEFVEFEGNSMLAATFAWEDELSWTLQNAIEALQKTLLEVSSVIVRLRRESLGVSVVSKNHVPSKGDYYPSVNSALEIIKEKYSPLSKVVLARSSRIITDTDIDPIAWLARLQCEGKDAYQFCLQPPGAPAFIGNTPERLFYRKHLGVWSEALAATRPRGDSEVSDLEIERDLLTSPKDDLEFSIVRENIREKLSAICDRVIVKPQKTVRKLARIQHLYSQLAGQLRREDDEFDILNALHPTPAVCGCPVDEARLLIKQIESFDRGMYAGPVGFFGGGESEFSVGIRSALVQKGLGALVYAGTGIVSGSDPSSEWNELELKISQTQENTTGGEDDESKIIYRGWKVMPFIIGNETFEKLGIVGSSSNLVIYLTTVFNMKSITAATVVNIYGGTSNFGTIVAAFLCDSYFGRYKTLSFAMLACFLGSVAMDLTAVINQLHPAKCAKEIGSVCKGPSIGQIMFLAGAMVLLVIGAGGIRPCNLPFGADQFDPKTKEGKRGIESFFNWYFFTFTFAQMVSLTLIVYVQSNVSWSIGLAIPAILMLLGCIIFFAGSKLYVKVKASGSPIHSITRVIVVAIKKRRLKLVGSSSDGLYNYIANDFKNSKLSPTKQFRCLDKAAIQTPEDKLNIDGSPANPWNLCSVQQVEEVKCVIRVLPVWLSAALFYLAYIQQTTYTIFQSLQSDRRLGSGSFQIPAATYTVFLMLGMTIFIPIYDRVLVPFLRKYTGRDGGITQLQRVGAGLFLCIASMMVSAAVEQHRRNIALTRPPLGFAPRKGAISSMSGMWLIPQLVLMGIADALAGVGQMEFYYKQFPENMRSFAGSLYYCGIGLASYLSSFLLSAVHDVTEGSSGGNWLPEDLNKGKLEYFYYFVAGMMTLNFAYFLLVSHWYRYKDVVVKDKDMDKSCNEFDKVSV</sequence>
<comment type="function">
    <text evidence="16">Isochorismate synthase involved in the synthesis of salicylic acid (SA) required for both local and systemic acquired resistance (LAR and SAR) while SA synthesized through the phenylalanine ammonium lyase (PAL) pathway seems to potentiate plant cell death. Also involved in phylloquinone (vitamin K1) synthesis. Has no isochorismate pyruvate lyase (IPL) activity.</text>
</comment>
<comment type="similarity">
    <text evidence="5">Belongs to the isochorismate synthase family.</text>
</comment>
<evidence type="ECO:0000256" key="11">
    <source>
        <dbReference type="ARBA" id="ARBA00022842"/>
    </source>
</evidence>
<evidence type="ECO:0000259" key="19">
    <source>
        <dbReference type="Pfam" id="PF00425"/>
    </source>
</evidence>
<dbReference type="FunFam" id="3.60.120.10:FF:000005">
    <property type="entry name" value="isochorismate synthase, chloroplastic-like isoform X1"/>
    <property type="match status" value="1"/>
</dbReference>
<evidence type="ECO:0000256" key="1">
    <source>
        <dbReference type="ARBA" id="ARBA00000799"/>
    </source>
</evidence>
<keyword evidence="7" id="KW-0150">Chloroplast</keyword>
<dbReference type="GO" id="GO:0006952">
    <property type="term" value="P:defense response"/>
    <property type="evidence" value="ECO:0007669"/>
    <property type="project" value="UniProtKB-KW"/>
</dbReference>
<feature type="transmembrane region" description="Helical" evidence="18">
    <location>
        <begin position="962"/>
        <end position="982"/>
    </location>
</feature>
<evidence type="ECO:0000256" key="9">
    <source>
        <dbReference type="ARBA" id="ARBA00022692"/>
    </source>
</evidence>
<protein>
    <recommendedName>
        <fullName evidence="6">isochorismate synthase</fullName>
        <ecNumber evidence="6">5.4.4.2</ecNumber>
    </recommendedName>
</protein>
<dbReference type="Gene3D" id="1.20.1250.20">
    <property type="entry name" value="MFS general substrate transporter like domains"/>
    <property type="match status" value="1"/>
</dbReference>
<dbReference type="NCBIfam" id="TIGR00543">
    <property type="entry name" value="isochor_syn"/>
    <property type="match status" value="1"/>
</dbReference>
<evidence type="ECO:0000256" key="18">
    <source>
        <dbReference type="SAM" id="Phobius"/>
    </source>
</evidence>
<dbReference type="InterPro" id="IPR036259">
    <property type="entry name" value="MFS_trans_sf"/>
</dbReference>
<evidence type="ECO:0000256" key="12">
    <source>
        <dbReference type="ARBA" id="ARBA00022946"/>
    </source>
</evidence>
<dbReference type="Pfam" id="PF00854">
    <property type="entry name" value="PTR2"/>
    <property type="match status" value="1"/>
</dbReference>
<evidence type="ECO:0000256" key="4">
    <source>
        <dbReference type="ARBA" id="ARBA00004229"/>
    </source>
</evidence>
<dbReference type="GO" id="GO:0022857">
    <property type="term" value="F:transmembrane transporter activity"/>
    <property type="evidence" value="ECO:0007669"/>
    <property type="project" value="InterPro"/>
</dbReference>